<dbReference type="Proteomes" id="UP000004968">
    <property type="component" value="Unassembled WGS sequence"/>
</dbReference>
<dbReference type="InterPro" id="IPR000524">
    <property type="entry name" value="Tscrpt_reg_HTH_GntR"/>
</dbReference>
<dbReference type="InterPro" id="IPR036390">
    <property type="entry name" value="WH_DNA-bd_sf"/>
</dbReference>
<evidence type="ECO:0000259" key="4">
    <source>
        <dbReference type="PROSITE" id="PS50949"/>
    </source>
</evidence>
<dbReference type="SUPFAM" id="SSF46785">
    <property type="entry name" value="Winged helix' DNA-binding domain"/>
    <property type="match status" value="1"/>
</dbReference>
<gene>
    <name evidence="5" type="ORF">CLOSTHATH_02465</name>
</gene>
<dbReference type="InterPro" id="IPR036388">
    <property type="entry name" value="WH-like_DNA-bd_sf"/>
</dbReference>
<dbReference type="SMART" id="SM00345">
    <property type="entry name" value="HTH_GNTR"/>
    <property type="match status" value="1"/>
</dbReference>
<dbReference type="GO" id="GO:0003700">
    <property type="term" value="F:DNA-binding transcription factor activity"/>
    <property type="evidence" value="ECO:0007669"/>
    <property type="project" value="InterPro"/>
</dbReference>
<evidence type="ECO:0000256" key="2">
    <source>
        <dbReference type="ARBA" id="ARBA00023125"/>
    </source>
</evidence>
<dbReference type="AlphaFoldDB" id="D3AFS9"/>
<dbReference type="GO" id="GO:0003677">
    <property type="term" value="F:DNA binding"/>
    <property type="evidence" value="ECO:0007669"/>
    <property type="project" value="UniProtKB-KW"/>
</dbReference>
<dbReference type="EMBL" id="ACIO01000192">
    <property type="protein sequence ID" value="EFC99329.1"/>
    <property type="molecule type" value="Genomic_DNA"/>
</dbReference>
<dbReference type="PANTHER" id="PTHR38445">
    <property type="entry name" value="HTH-TYPE TRANSCRIPTIONAL REPRESSOR YTRA"/>
    <property type="match status" value="1"/>
</dbReference>
<protein>
    <submittedName>
        <fullName evidence="5">Transcriptional regulator, GntR family</fullName>
    </submittedName>
</protein>
<dbReference type="Gene3D" id="1.10.10.10">
    <property type="entry name" value="Winged helix-like DNA-binding domain superfamily/Winged helix DNA-binding domain"/>
    <property type="match status" value="1"/>
</dbReference>
<evidence type="ECO:0000313" key="6">
    <source>
        <dbReference type="Proteomes" id="UP000004968"/>
    </source>
</evidence>
<proteinExistence type="predicted"/>
<name>D3AFS9_9FIRM</name>
<dbReference type="CDD" id="cd07377">
    <property type="entry name" value="WHTH_GntR"/>
    <property type="match status" value="1"/>
</dbReference>
<accession>D3AFS9</accession>
<evidence type="ECO:0000256" key="3">
    <source>
        <dbReference type="ARBA" id="ARBA00023163"/>
    </source>
</evidence>
<evidence type="ECO:0000313" key="5">
    <source>
        <dbReference type="EMBL" id="EFC99329.1"/>
    </source>
</evidence>
<keyword evidence="2" id="KW-0238">DNA-binding</keyword>
<dbReference type="HOGENOM" id="CLU_017584_10_2_9"/>
<keyword evidence="3" id="KW-0804">Transcription</keyword>
<reference evidence="5 6" key="1">
    <citation type="submission" date="2010-01" db="EMBL/GenBank/DDBJ databases">
        <authorList>
            <person name="Weinstock G."/>
            <person name="Sodergren E."/>
            <person name="Clifton S."/>
            <person name="Fulton L."/>
            <person name="Fulton B."/>
            <person name="Courtney L."/>
            <person name="Fronick C."/>
            <person name="Harrison M."/>
            <person name="Strong C."/>
            <person name="Farmer C."/>
            <person name="Delahaunty K."/>
            <person name="Markovic C."/>
            <person name="Hall O."/>
            <person name="Minx P."/>
            <person name="Tomlinson C."/>
            <person name="Mitreva M."/>
            <person name="Nelson J."/>
            <person name="Hou S."/>
            <person name="Wollam A."/>
            <person name="Pepin K.H."/>
            <person name="Johnson M."/>
            <person name="Bhonagiri V."/>
            <person name="Nash W.E."/>
            <person name="Warren W."/>
            <person name="Chinwalla A."/>
            <person name="Mardis E.R."/>
            <person name="Wilson R.K."/>
        </authorList>
    </citation>
    <scope>NUCLEOTIDE SEQUENCE [LARGE SCALE GENOMIC DNA]</scope>
    <source>
        <strain evidence="5 6">DSM 13479</strain>
    </source>
</reference>
<feature type="domain" description="HTH gntR-type" evidence="4">
    <location>
        <begin position="27"/>
        <end position="95"/>
    </location>
</feature>
<dbReference type="PROSITE" id="PS50949">
    <property type="entry name" value="HTH_GNTR"/>
    <property type="match status" value="1"/>
</dbReference>
<comment type="caution">
    <text evidence="5">The sequence shown here is derived from an EMBL/GenBank/DDBJ whole genome shotgun (WGS) entry which is preliminary data.</text>
</comment>
<dbReference type="Pfam" id="PF00392">
    <property type="entry name" value="GntR"/>
    <property type="match status" value="1"/>
</dbReference>
<sequence>MCAIMCITDITKDGENMILQIDFNSDEAIYIQLRNQIIIGIATETIKEGDPLPSVRQMADNIGINMHTVNKAYSVLKQEGFVKLDRRKGAVVSLDVDKMRVLDEMRRDLSVVLARGICKNVTCDEVHQLVDEIYMLFSRGQKEE</sequence>
<keyword evidence="1" id="KW-0805">Transcription regulation</keyword>
<organism evidence="5 6">
    <name type="scientific">Hungatella hathewayi DSM 13479</name>
    <dbReference type="NCBI Taxonomy" id="566550"/>
    <lineage>
        <taxon>Bacteria</taxon>
        <taxon>Bacillati</taxon>
        <taxon>Bacillota</taxon>
        <taxon>Clostridia</taxon>
        <taxon>Lachnospirales</taxon>
        <taxon>Lachnospiraceae</taxon>
        <taxon>Hungatella</taxon>
    </lineage>
</organism>
<evidence type="ECO:0000256" key="1">
    <source>
        <dbReference type="ARBA" id="ARBA00023015"/>
    </source>
</evidence>
<dbReference type="PANTHER" id="PTHR38445:SF12">
    <property type="entry name" value="GNTR-FAMILY TRANSCRIPTIONAL REGULATOR"/>
    <property type="match status" value="1"/>
</dbReference>